<evidence type="ECO:0000313" key="2">
    <source>
        <dbReference type="Proteomes" id="UP000440224"/>
    </source>
</evidence>
<dbReference type="AlphaFoldDB" id="A0A6N7PK01"/>
<accession>A0A6N7PK01</accession>
<sequence length="283" mass="30293">MTFVLVLAASPAWAKGKKKPPPPPLQGKTIDYAWDGKDIGHPERAWLGRAFVHQTALADASAKRPLLVFIHGLNKERIKYRWMGGGNEGDVRRIVAALVEAGKIPPVIVAAPSSIVPSAVTNAVTSWPAFDLDRFVEETRKALDGTTGIDSSRILVAAHSGGGCNTRGGIGTAIGGKTKVFAALSIDTCMLPDMAKLLASGRPDMHVIVSWQTLSWAKRPFGGFRSVFTKGVAANPAAAGFLRELEHVRPREPMPHDAMVGLTLDRWLPTLLAQGGSTSWPKP</sequence>
<keyword evidence="2" id="KW-1185">Reference proteome</keyword>
<evidence type="ECO:0008006" key="3">
    <source>
        <dbReference type="Google" id="ProtNLM"/>
    </source>
</evidence>
<organism evidence="1 2">
    <name type="scientific">Polyangium spumosum</name>
    <dbReference type="NCBI Taxonomy" id="889282"/>
    <lineage>
        <taxon>Bacteria</taxon>
        <taxon>Pseudomonadati</taxon>
        <taxon>Myxococcota</taxon>
        <taxon>Polyangia</taxon>
        <taxon>Polyangiales</taxon>
        <taxon>Polyangiaceae</taxon>
        <taxon>Polyangium</taxon>
    </lineage>
</organism>
<reference evidence="1 2" key="1">
    <citation type="submission" date="2019-10" db="EMBL/GenBank/DDBJ databases">
        <title>A soil myxobacterium in the family Polyangiaceae.</title>
        <authorList>
            <person name="Li Y."/>
            <person name="Wang J."/>
        </authorList>
    </citation>
    <scope>NUCLEOTIDE SEQUENCE [LARGE SCALE GENOMIC DNA]</scope>
    <source>
        <strain evidence="1 2">DSM 14734</strain>
    </source>
</reference>
<dbReference type="InterPro" id="IPR029058">
    <property type="entry name" value="AB_hydrolase_fold"/>
</dbReference>
<dbReference type="RefSeq" id="WP_153819227.1">
    <property type="nucleotide sequence ID" value="NZ_WJIE01000003.1"/>
</dbReference>
<name>A0A6N7PK01_9BACT</name>
<proteinExistence type="predicted"/>
<gene>
    <name evidence="1" type="ORF">GF068_10415</name>
</gene>
<dbReference type="OrthoDB" id="5500248at2"/>
<evidence type="ECO:0000313" key="1">
    <source>
        <dbReference type="EMBL" id="MRG92338.1"/>
    </source>
</evidence>
<comment type="caution">
    <text evidence="1">The sequence shown here is derived from an EMBL/GenBank/DDBJ whole genome shotgun (WGS) entry which is preliminary data.</text>
</comment>
<dbReference type="Gene3D" id="3.40.50.1820">
    <property type="entry name" value="alpha/beta hydrolase"/>
    <property type="match status" value="1"/>
</dbReference>
<protein>
    <recommendedName>
        <fullName evidence="3">Alpha/beta hydrolase</fullName>
    </recommendedName>
</protein>
<dbReference type="SUPFAM" id="SSF53474">
    <property type="entry name" value="alpha/beta-Hydrolases"/>
    <property type="match status" value="1"/>
</dbReference>
<dbReference type="EMBL" id="WJIE01000003">
    <property type="protein sequence ID" value="MRG92338.1"/>
    <property type="molecule type" value="Genomic_DNA"/>
</dbReference>
<dbReference type="Proteomes" id="UP000440224">
    <property type="component" value="Unassembled WGS sequence"/>
</dbReference>